<sequence>MRNIQKLIAFVFVFVVWSCTTDDFVTQDKESLVTAKNNSSENTSRKSFFFPTYSDTSMVVQYKAGTPDAEKNNIRTFNGVGNYEICHCDNQDIELWYFGGVIDAEPKRRAIKGQIDPESTTGLLEVDYEFVFGLDLDSPFIGTDADTGYIPYIKTVNTGITIAIVDTGIATGLTVFNTGMSPNQFLYNAEFTEISGDKSGWDFVNEDANAYDDDIGKHGSIIANMITDALTANAIPHQILPVKVANASGGASYFDFLCGTLYAAERADIVSISMGWYDEGDEEDLSAIFSNIIEANNDVIMITSAGNLASNNDMLNHFPSSYEHNNVIAVASANSSFTKISDFSNYGAISVDYFALGEGIPFYDVSVQGTSFAAPQVTIEVANIFDDLGILPPEDLKEELNSRGTTVITDFTLLDGEYRNTLNNKYIIPFD</sequence>
<dbReference type="InterPro" id="IPR015500">
    <property type="entry name" value="Peptidase_S8_subtilisin-rel"/>
</dbReference>
<feature type="active site" description="Charge relay system" evidence="5">
    <location>
        <position position="218"/>
    </location>
</feature>
<evidence type="ECO:0000256" key="3">
    <source>
        <dbReference type="ARBA" id="ARBA00022801"/>
    </source>
</evidence>
<comment type="similarity">
    <text evidence="1 5">Belongs to the peptidase S8 family.</text>
</comment>
<evidence type="ECO:0000313" key="8">
    <source>
        <dbReference type="Proteomes" id="UP000619238"/>
    </source>
</evidence>
<feature type="active site" description="Charge relay system" evidence="5">
    <location>
        <position position="371"/>
    </location>
</feature>
<dbReference type="Proteomes" id="UP000619238">
    <property type="component" value="Unassembled WGS sequence"/>
</dbReference>
<evidence type="ECO:0000256" key="4">
    <source>
        <dbReference type="ARBA" id="ARBA00022825"/>
    </source>
</evidence>
<dbReference type="RefSeq" id="WP_187561667.1">
    <property type="nucleotide sequence ID" value="NZ_JACGWS010000004.1"/>
</dbReference>
<dbReference type="SUPFAM" id="SSF52743">
    <property type="entry name" value="Subtilisin-like"/>
    <property type="match status" value="1"/>
</dbReference>
<keyword evidence="4 5" id="KW-0720">Serine protease</keyword>
<dbReference type="Pfam" id="PF00082">
    <property type="entry name" value="Peptidase_S8"/>
    <property type="match status" value="1"/>
</dbReference>
<keyword evidence="2 5" id="KW-0645">Protease</keyword>
<dbReference type="Gene3D" id="3.40.50.200">
    <property type="entry name" value="Peptidase S8/S53 domain"/>
    <property type="match status" value="1"/>
</dbReference>
<organism evidence="7 8">
    <name type="scientific">Kordia aestuariivivens</name>
    <dbReference type="NCBI Taxonomy" id="2759037"/>
    <lineage>
        <taxon>Bacteria</taxon>
        <taxon>Pseudomonadati</taxon>
        <taxon>Bacteroidota</taxon>
        <taxon>Flavobacteriia</taxon>
        <taxon>Flavobacteriales</taxon>
        <taxon>Flavobacteriaceae</taxon>
        <taxon>Kordia</taxon>
    </lineage>
</organism>
<dbReference type="CDD" id="cd00306">
    <property type="entry name" value="Peptidases_S8_S53"/>
    <property type="match status" value="1"/>
</dbReference>
<name>A0ABR7Q7S4_9FLAO</name>
<reference evidence="7 8" key="1">
    <citation type="submission" date="2020-07" db="EMBL/GenBank/DDBJ databases">
        <title>Description of Kordia aestuariivivens sp. nov., isolated from a tidal flat.</title>
        <authorList>
            <person name="Park S."/>
            <person name="Yoon J.-H."/>
        </authorList>
    </citation>
    <scope>NUCLEOTIDE SEQUENCE [LARGE SCALE GENOMIC DNA]</scope>
    <source>
        <strain evidence="7 8">YSTF-M3</strain>
    </source>
</reference>
<dbReference type="EMBL" id="JACGWS010000004">
    <property type="protein sequence ID" value="MBC8754616.1"/>
    <property type="molecule type" value="Genomic_DNA"/>
</dbReference>
<evidence type="ECO:0000256" key="5">
    <source>
        <dbReference type="PROSITE-ProRule" id="PRU01240"/>
    </source>
</evidence>
<dbReference type="PANTHER" id="PTHR43806:SF11">
    <property type="entry name" value="CEREVISIN-RELATED"/>
    <property type="match status" value="1"/>
</dbReference>
<dbReference type="PANTHER" id="PTHR43806">
    <property type="entry name" value="PEPTIDASE S8"/>
    <property type="match status" value="1"/>
</dbReference>
<accession>A0ABR7Q7S4</accession>
<feature type="domain" description="Peptidase S8/S53" evidence="6">
    <location>
        <begin position="158"/>
        <end position="400"/>
    </location>
</feature>
<keyword evidence="3 5" id="KW-0378">Hydrolase</keyword>
<comment type="caution">
    <text evidence="7">The sequence shown here is derived from an EMBL/GenBank/DDBJ whole genome shotgun (WGS) entry which is preliminary data.</text>
</comment>
<dbReference type="PROSITE" id="PS51892">
    <property type="entry name" value="SUBTILASE"/>
    <property type="match status" value="1"/>
</dbReference>
<feature type="active site" description="Charge relay system" evidence="5">
    <location>
        <position position="166"/>
    </location>
</feature>
<evidence type="ECO:0000256" key="1">
    <source>
        <dbReference type="ARBA" id="ARBA00011073"/>
    </source>
</evidence>
<evidence type="ECO:0000313" key="7">
    <source>
        <dbReference type="EMBL" id="MBC8754616.1"/>
    </source>
</evidence>
<protein>
    <submittedName>
        <fullName evidence="7">S8/S53 family peptidase</fullName>
    </submittedName>
</protein>
<dbReference type="InterPro" id="IPR036852">
    <property type="entry name" value="Peptidase_S8/S53_dom_sf"/>
</dbReference>
<proteinExistence type="inferred from homology"/>
<evidence type="ECO:0000256" key="2">
    <source>
        <dbReference type="ARBA" id="ARBA00022670"/>
    </source>
</evidence>
<dbReference type="InterPro" id="IPR000209">
    <property type="entry name" value="Peptidase_S8/S53_dom"/>
</dbReference>
<keyword evidence="8" id="KW-1185">Reference proteome</keyword>
<gene>
    <name evidence="7" type="ORF">H2O64_08015</name>
</gene>
<dbReference type="PRINTS" id="PR00723">
    <property type="entry name" value="SUBTILISIN"/>
</dbReference>
<evidence type="ECO:0000259" key="6">
    <source>
        <dbReference type="Pfam" id="PF00082"/>
    </source>
</evidence>
<dbReference type="InterPro" id="IPR050131">
    <property type="entry name" value="Peptidase_S8_subtilisin-like"/>
</dbReference>